<dbReference type="Proteomes" id="UP000285794">
    <property type="component" value="Unassembled WGS sequence"/>
</dbReference>
<dbReference type="EMBL" id="QQWG01000046">
    <property type="protein sequence ID" value="RRG18936.1"/>
    <property type="molecule type" value="Genomic_DNA"/>
</dbReference>
<dbReference type="OrthoDB" id="8231503at2"/>
<protein>
    <submittedName>
        <fullName evidence="5">Transcriptional regulator</fullName>
    </submittedName>
</protein>
<evidence type="ECO:0000313" key="5">
    <source>
        <dbReference type="EMBL" id="RRG18936.1"/>
    </source>
</evidence>
<dbReference type="PROSITE" id="PS51118">
    <property type="entry name" value="HTH_HXLR"/>
    <property type="match status" value="1"/>
</dbReference>
<keyword evidence="2" id="KW-0238">DNA-binding</keyword>
<proteinExistence type="predicted"/>
<gene>
    <name evidence="5" type="ORF">DWB61_17670</name>
</gene>
<dbReference type="GO" id="GO:0003677">
    <property type="term" value="F:DNA binding"/>
    <property type="evidence" value="ECO:0007669"/>
    <property type="project" value="UniProtKB-KW"/>
</dbReference>
<keyword evidence="1" id="KW-0805">Transcription regulation</keyword>
<evidence type="ECO:0000256" key="1">
    <source>
        <dbReference type="ARBA" id="ARBA00023015"/>
    </source>
</evidence>
<dbReference type="InterPro" id="IPR036388">
    <property type="entry name" value="WH-like_DNA-bd_sf"/>
</dbReference>
<keyword evidence="6" id="KW-1185">Reference proteome</keyword>
<name>A0A425XWB6_9BACT</name>
<evidence type="ECO:0000259" key="4">
    <source>
        <dbReference type="PROSITE" id="PS51118"/>
    </source>
</evidence>
<dbReference type="InterPro" id="IPR002577">
    <property type="entry name" value="HTH_HxlR"/>
</dbReference>
<comment type="caution">
    <text evidence="5">The sequence shown here is derived from an EMBL/GenBank/DDBJ whole genome shotgun (WGS) entry which is preliminary data.</text>
</comment>
<dbReference type="AlphaFoldDB" id="A0A425XWB6"/>
<feature type="domain" description="HTH hxlR-type" evidence="4">
    <location>
        <begin position="11"/>
        <end position="115"/>
    </location>
</feature>
<keyword evidence="3" id="KW-0804">Transcription</keyword>
<sequence length="116" mass="13237">MKSKIELSPQCTSQLRAIGDTMELLSGKWKIQIVGTLLLNGAMRFMELKRALNGIAPKKLSNDLQELETNDILTRTVKETKPITVEYELTAHGRTLENLINEAMDWGFKHRQKIIE</sequence>
<dbReference type="Gene3D" id="1.10.10.10">
    <property type="entry name" value="Winged helix-like DNA-binding domain superfamily/Winged helix DNA-binding domain"/>
    <property type="match status" value="1"/>
</dbReference>
<reference evidence="5 6" key="1">
    <citation type="submission" date="2018-07" db="EMBL/GenBank/DDBJ databases">
        <title>Draft genome sequence of Ancylomarina sp. M1P.</title>
        <authorList>
            <person name="Yadav S."/>
            <person name="Villanueva L."/>
            <person name="Damste J.S.S."/>
        </authorList>
    </citation>
    <scope>NUCLEOTIDE SEQUENCE [LARGE SCALE GENOMIC DNA]</scope>
    <source>
        <strain evidence="5 6">M1P</strain>
    </source>
</reference>
<dbReference type="SUPFAM" id="SSF46785">
    <property type="entry name" value="Winged helix' DNA-binding domain"/>
    <property type="match status" value="1"/>
</dbReference>
<dbReference type="Pfam" id="PF01638">
    <property type="entry name" value="HxlR"/>
    <property type="match status" value="1"/>
</dbReference>
<evidence type="ECO:0000256" key="3">
    <source>
        <dbReference type="ARBA" id="ARBA00023163"/>
    </source>
</evidence>
<organism evidence="5 6">
    <name type="scientific">Ancylomarina euxinus</name>
    <dbReference type="NCBI Taxonomy" id="2283627"/>
    <lineage>
        <taxon>Bacteria</taxon>
        <taxon>Pseudomonadati</taxon>
        <taxon>Bacteroidota</taxon>
        <taxon>Bacteroidia</taxon>
        <taxon>Marinilabiliales</taxon>
        <taxon>Marinifilaceae</taxon>
        <taxon>Ancylomarina</taxon>
    </lineage>
</organism>
<evidence type="ECO:0000256" key="2">
    <source>
        <dbReference type="ARBA" id="ARBA00023125"/>
    </source>
</evidence>
<evidence type="ECO:0000313" key="6">
    <source>
        <dbReference type="Proteomes" id="UP000285794"/>
    </source>
</evidence>
<dbReference type="PANTHER" id="PTHR33204">
    <property type="entry name" value="TRANSCRIPTIONAL REGULATOR, MARR FAMILY"/>
    <property type="match status" value="1"/>
</dbReference>
<accession>A0A425XWB6</accession>
<dbReference type="InterPro" id="IPR036390">
    <property type="entry name" value="WH_DNA-bd_sf"/>
</dbReference>
<dbReference type="RefSeq" id="WP_125032222.1">
    <property type="nucleotide sequence ID" value="NZ_JAPXVP010000041.1"/>
</dbReference>